<keyword evidence="1" id="KW-1133">Transmembrane helix</keyword>
<accession>A0A0S4M2R1</accession>
<dbReference type="Proteomes" id="UP000198651">
    <property type="component" value="Chromosome I"/>
</dbReference>
<dbReference type="AlphaFoldDB" id="A0A0S4M2R1"/>
<reference evidence="3" key="1">
    <citation type="submission" date="2015-11" db="EMBL/GenBank/DDBJ databases">
        <authorList>
            <person name="Seth-Smith H.M.B."/>
        </authorList>
    </citation>
    <scope>NUCLEOTIDE SEQUENCE [LARGE SCALE GENOMIC DNA]</scope>
    <source>
        <strain evidence="3">2013Ark11</strain>
    </source>
</reference>
<evidence type="ECO:0000313" key="2">
    <source>
        <dbReference type="EMBL" id="CUT17563.1"/>
    </source>
</evidence>
<proteinExistence type="predicted"/>
<feature type="transmembrane region" description="Helical" evidence="1">
    <location>
        <begin position="91"/>
        <end position="116"/>
    </location>
</feature>
<evidence type="ECO:0000313" key="3">
    <source>
        <dbReference type="Proteomes" id="UP000198651"/>
    </source>
</evidence>
<organism evidence="2 3">
    <name type="scientific">Candidatus Ichthyocystis hellenicum</name>
    <dbReference type="NCBI Taxonomy" id="1561003"/>
    <lineage>
        <taxon>Bacteria</taxon>
        <taxon>Pseudomonadati</taxon>
        <taxon>Pseudomonadota</taxon>
        <taxon>Betaproteobacteria</taxon>
        <taxon>Burkholderiales</taxon>
        <taxon>Candidatus Ichthyocystis</taxon>
    </lineage>
</organism>
<name>A0A0S4M2R1_9BURK</name>
<protein>
    <submittedName>
        <fullName evidence="2">Putative membrane protein</fullName>
    </submittedName>
</protein>
<sequence length="221" mass="24582">MDNIYRTNNNHVILCYESNICGEDVICDDVDNQIKELENIDQDSIVSIPDDSPNCVFISLVVLLLFLTIVFIVFATLIYRNIINITEVSPVMVRTITALVGTALCISSMSLMFIILCYGKKCTEGKKINCDKIKMLEGKRLEQILDESMSNRLLALNSCSQLVPTVDCTPIPTEDEISKRLLALTEENNDDDATAHDEILGRLIILADGNLSEIDLSYGGQ</sequence>
<dbReference type="RefSeq" id="WP_092490481.1">
    <property type="nucleotide sequence ID" value="NZ_LN906597.1"/>
</dbReference>
<dbReference type="EMBL" id="LN906597">
    <property type="protein sequence ID" value="CUT17563.1"/>
    <property type="molecule type" value="Genomic_DNA"/>
</dbReference>
<evidence type="ECO:0000256" key="1">
    <source>
        <dbReference type="SAM" id="Phobius"/>
    </source>
</evidence>
<keyword evidence="1" id="KW-0812">Transmembrane</keyword>
<keyword evidence="1" id="KW-0472">Membrane</keyword>
<gene>
    <name evidence="2" type="ORF">Ark11_0728</name>
</gene>
<keyword evidence="3" id="KW-1185">Reference proteome</keyword>
<feature type="transmembrane region" description="Helical" evidence="1">
    <location>
        <begin position="56"/>
        <end position="79"/>
    </location>
</feature>